<evidence type="ECO:0000313" key="4">
    <source>
        <dbReference type="Proteomes" id="UP001523566"/>
    </source>
</evidence>
<sequence length="517" mass="59391">MKRITKIDAVESQSKKKLRVAAYCRVSTDSEAQLESLEAQKSHYENYIAARNDWEFAGLYFDEGISGASAENRTALMQMMKDCENRKIDFVITKSISRFSRNTTDCLELVRKLLDLDIPVLFEKENINTGSMESELFLAILSSMSQDESSSISLNNKWSIKNRFQNGTYKISYPPYGYDWNGEEMIVNTEQAGVVKRIFAEVLIGKGTKAIADALNADGVPTKKGGKWTASTINGMLKNEKYTGDVIFQKSYTDSRFKRRTNNGERDQYMVADHHEAIISKEDFETAAALLETRAAEKNIVSGSGKYQRRYAFSGKIICGECHSTFKRRTHYQKEQSYAAWCCNTHIEDKEKCSMKYIRDDDLQFAFITMMNKLIFAHKLILKPLLEEFKSNGTDNNLHRTHEIQTLLLKNKEQRETLTRLMTSGYIDKIVYTKENNELLMQAENYRRETQMLAGSATDDNAKVSELNSLLRFAEKANMLLCFDEELFSRHVSRIIVYSRQDVGFELKCGLVLREKM</sequence>
<dbReference type="Gene3D" id="3.40.50.1390">
    <property type="entry name" value="Resolvase, N-terminal catalytic domain"/>
    <property type="match status" value="1"/>
</dbReference>
<organism evidence="3 4">
    <name type="scientific">Aequitasia blattaphilus</name>
    <dbReference type="NCBI Taxonomy" id="2949332"/>
    <lineage>
        <taxon>Bacteria</taxon>
        <taxon>Bacillati</taxon>
        <taxon>Bacillota</taxon>
        <taxon>Clostridia</taxon>
        <taxon>Lachnospirales</taxon>
        <taxon>Lachnospiraceae</taxon>
        <taxon>Aequitasia</taxon>
    </lineage>
</organism>
<dbReference type="Gene3D" id="3.90.1750.20">
    <property type="entry name" value="Putative Large Serine Recombinase, Chain B, Domain 2"/>
    <property type="match status" value="1"/>
</dbReference>
<dbReference type="InterPro" id="IPR050639">
    <property type="entry name" value="SSR_resolvase"/>
</dbReference>
<dbReference type="InterPro" id="IPR011109">
    <property type="entry name" value="DNA_bind_recombinase_dom"/>
</dbReference>
<dbReference type="PROSITE" id="PS51737">
    <property type="entry name" value="RECOMBINASE_DNA_BIND"/>
    <property type="match status" value="1"/>
</dbReference>
<dbReference type="PROSITE" id="PS51736">
    <property type="entry name" value="RECOMBINASES_3"/>
    <property type="match status" value="1"/>
</dbReference>
<accession>A0ABT1ECY2</accession>
<evidence type="ECO:0000313" key="3">
    <source>
        <dbReference type="EMBL" id="MCP1102337.1"/>
    </source>
</evidence>
<dbReference type="Proteomes" id="UP001523566">
    <property type="component" value="Unassembled WGS sequence"/>
</dbReference>
<feature type="domain" description="Resolvase/invertase-type recombinase catalytic" evidence="1">
    <location>
        <begin position="19"/>
        <end position="167"/>
    </location>
</feature>
<dbReference type="CDD" id="cd00338">
    <property type="entry name" value="Ser_Recombinase"/>
    <property type="match status" value="1"/>
</dbReference>
<dbReference type="InterPro" id="IPR006119">
    <property type="entry name" value="Resolv_N"/>
</dbReference>
<dbReference type="EMBL" id="JAMZFW010000009">
    <property type="protein sequence ID" value="MCP1102337.1"/>
    <property type="molecule type" value="Genomic_DNA"/>
</dbReference>
<protein>
    <submittedName>
        <fullName evidence="3">Recombinase family protein</fullName>
    </submittedName>
</protein>
<dbReference type="RefSeq" id="WP_262066119.1">
    <property type="nucleotide sequence ID" value="NZ_JAMXOD010000009.1"/>
</dbReference>
<gene>
    <name evidence="3" type="ORF">NK125_07935</name>
</gene>
<dbReference type="SUPFAM" id="SSF53041">
    <property type="entry name" value="Resolvase-like"/>
    <property type="match status" value="1"/>
</dbReference>
<dbReference type="PANTHER" id="PTHR30461">
    <property type="entry name" value="DNA-INVERTASE FROM LAMBDOID PROPHAGE"/>
    <property type="match status" value="1"/>
</dbReference>
<dbReference type="InterPro" id="IPR036162">
    <property type="entry name" value="Resolvase-like_N_sf"/>
</dbReference>
<reference evidence="3 4" key="1">
    <citation type="journal article" date="2022" name="Genome Biol. Evol.">
        <title>Host diet, physiology and behaviors set the stage for Lachnospiraceae cladogenesis.</title>
        <authorList>
            <person name="Vera-Ponce De Leon A."/>
            <person name="Schneider M."/>
            <person name="Jahnes B.C."/>
            <person name="Sadowski V."/>
            <person name="Camuy-Velez L.A."/>
            <person name="Duan J."/>
            <person name="Sabree Z.L."/>
        </authorList>
    </citation>
    <scope>NUCLEOTIDE SEQUENCE [LARGE SCALE GENOMIC DNA]</scope>
    <source>
        <strain evidence="3 4">PAL113</strain>
    </source>
</reference>
<dbReference type="Pfam" id="PF13408">
    <property type="entry name" value="Zn_ribbon_recom"/>
    <property type="match status" value="1"/>
</dbReference>
<proteinExistence type="predicted"/>
<dbReference type="InterPro" id="IPR025827">
    <property type="entry name" value="Zn_ribbon_recom_dom"/>
</dbReference>
<dbReference type="Pfam" id="PF00239">
    <property type="entry name" value="Resolvase"/>
    <property type="match status" value="1"/>
</dbReference>
<name>A0ABT1ECY2_9FIRM</name>
<feature type="domain" description="Recombinase" evidence="2">
    <location>
        <begin position="175"/>
        <end position="297"/>
    </location>
</feature>
<evidence type="ECO:0000259" key="2">
    <source>
        <dbReference type="PROSITE" id="PS51737"/>
    </source>
</evidence>
<dbReference type="SMART" id="SM00857">
    <property type="entry name" value="Resolvase"/>
    <property type="match status" value="1"/>
</dbReference>
<comment type="caution">
    <text evidence="3">The sequence shown here is derived from an EMBL/GenBank/DDBJ whole genome shotgun (WGS) entry which is preliminary data.</text>
</comment>
<dbReference type="PANTHER" id="PTHR30461:SF23">
    <property type="entry name" value="DNA RECOMBINASE-RELATED"/>
    <property type="match status" value="1"/>
</dbReference>
<dbReference type="InterPro" id="IPR038109">
    <property type="entry name" value="DNA_bind_recomb_sf"/>
</dbReference>
<dbReference type="Pfam" id="PF07508">
    <property type="entry name" value="Recombinase"/>
    <property type="match status" value="1"/>
</dbReference>
<evidence type="ECO:0000259" key="1">
    <source>
        <dbReference type="PROSITE" id="PS51736"/>
    </source>
</evidence>
<keyword evidence="4" id="KW-1185">Reference proteome</keyword>